<dbReference type="PANTHER" id="PTHR16537:SF1">
    <property type="entry name" value="PROTEIN ZNRD2"/>
    <property type="match status" value="1"/>
</dbReference>
<evidence type="ECO:0000256" key="1">
    <source>
        <dbReference type="SAM" id="MobiDB-lite"/>
    </source>
</evidence>
<evidence type="ECO:0000313" key="3">
    <source>
        <dbReference type="Proteomes" id="UP000267251"/>
    </source>
</evidence>
<dbReference type="Proteomes" id="UP000267251">
    <property type="component" value="Unassembled WGS sequence"/>
</dbReference>
<dbReference type="Pfam" id="PF06677">
    <property type="entry name" value="Auto_anti-p27"/>
    <property type="match status" value="2"/>
</dbReference>
<accession>A0A4P9Y1V0</accession>
<feature type="region of interest" description="Disordered" evidence="1">
    <location>
        <begin position="49"/>
        <end position="82"/>
    </location>
</feature>
<dbReference type="EMBL" id="KZ988227">
    <property type="protein sequence ID" value="RKP12723.1"/>
    <property type="molecule type" value="Genomic_DNA"/>
</dbReference>
<keyword evidence="3" id="KW-1185">Reference proteome</keyword>
<feature type="non-terminal residue" evidence="2">
    <location>
        <position position="258"/>
    </location>
</feature>
<dbReference type="OrthoDB" id="28939at2759"/>
<feature type="compositionally biased region" description="Basic and acidic residues" evidence="1">
    <location>
        <begin position="143"/>
        <end position="179"/>
    </location>
</feature>
<protein>
    <submittedName>
        <fullName evidence="2">Uncharacterized protein</fullName>
    </submittedName>
</protein>
<dbReference type="AlphaFoldDB" id="A0A4P9Y1V0"/>
<sequence length="258" mass="28554">SLVGQHLLQGWVLLAESCEKPSCFLTPMMQDHQGRTLCVLCQHDEEHGSSIQGEGSKSIPTPSAALSSQQEIQDKGEDKERRQIQRDMCTSRIGQHLLQGWTLLDTLCPNDECHGVPLIREPTGKECLCVVCSGKYLREADMSKDERAKAREDVVRTEQERHTKEEVSHVAAPPEERVPRATTSLSPSQASCSKPVTSPLSEPGHHLVPPKTLQVLSRQMSMLTEQLDAMPSMASPEEVTRRVQAVEACARAIRACQD</sequence>
<feature type="non-terminal residue" evidence="2">
    <location>
        <position position="1"/>
    </location>
</feature>
<reference evidence="3" key="1">
    <citation type="journal article" date="2018" name="Nat. Microbiol.">
        <title>Leveraging single-cell genomics to expand the fungal tree of life.</title>
        <authorList>
            <person name="Ahrendt S.R."/>
            <person name="Quandt C.A."/>
            <person name="Ciobanu D."/>
            <person name="Clum A."/>
            <person name="Salamov A."/>
            <person name="Andreopoulos B."/>
            <person name="Cheng J.F."/>
            <person name="Woyke T."/>
            <person name="Pelin A."/>
            <person name="Henrissat B."/>
            <person name="Reynolds N.K."/>
            <person name="Benny G.L."/>
            <person name="Smith M.E."/>
            <person name="James T.Y."/>
            <person name="Grigoriev I.V."/>
        </authorList>
    </citation>
    <scope>NUCLEOTIDE SEQUENCE [LARGE SCALE GENOMIC DNA]</scope>
</reference>
<organism evidence="2 3">
    <name type="scientific">Piptocephalis cylindrospora</name>
    <dbReference type="NCBI Taxonomy" id="1907219"/>
    <lineage>
        <taxon>Eukaryota</taxon>
        <taxon>Fungi</taxon>
        <taxon>Fungi incertae sedis</taxon>
        <taxon>Zoopagomycota</taxon>
        <taxon>Zoopagomycotina</taxon>
        <taxon>Zoopagomycetes</taxon>
        <taxon>Zoopagales</taxon>
        <taxon>Piptocephalidaceae</taxon>
        <taxon>Piptocephalis</taxon>
    </lineage>
</organism>
<feature type="compositionally biased region" description="Basic and acidic residues" evidence="1">
    <location>
        <begin position="72"/>
        <end position="82"/>
    </location>
</feature>
<gene>
    <name evidence="2" type="ORF">BJ684DRAFT_5292</name>
</gene>
<dbReference type="InterPro" id="IPR051888">
    <property type="entry name" value="UPF0148_domain"/>
</dbReference>
<feature type="region of interest" description="Disordered" evidence="1">
    <location>
        <begin position="143"/>
        <end position="208"/>
    </location>
</feature>
<dbReference type="PANTHER" id="PTHR16537">
    <property type="entry name" value="SJOEGREN SYNDROME/SCLERODERMA AUTOANTIGEN 1"/>
    <property type="match status" value="1"/>
</dbReference>
<feature type="compositionally biased region" description="Polar residues" evidence="1">
    <location>
        <begin position="49"/>
        <end position="71"/>
    </location>
</feature>
<proteinExistence type="predicted"/>
<evidence type="ECO:0000313" key="2">
    <source>
        <dbReference type="EMBL" id="RKP12723.1"/>
    </source>
</evidence>
<feature type="compositionally biased region" description="Polar residues" evidence="1">
    <location>
        <begin position="181"/>
        <end position="200"/>
    </location>
</feature>
<dbReference type="InterPro" id="IPR009563">
    <property type="entry name" value="SSSCA1"/>
</dbReference>
<name>A0A4P9Y1V0_9FUNG</name>